<keyword evidence="2" id="KW-1185">Reference proteome</keyword>
<protein>
    <submittedName>
        <fullName evidence="1">Cof-type HAD-IIB family hydrolase</fullName>
    </submittedName>
</protein>
<accession>A0ABP7CFV4</accession>
<dbReference type="GO" id="GO:0016787">
    <property type="term" value="F:hydrolase activity"/>
    <property type="evidence" value="ECO:0007669"/>
    <property type="project" value="UniProtKB-KW"/>
</dbReference>
<dbReference type="PANTHER" id="PTHR10000:SF8">
    <property type="entry name" value="HAD SUPERFAMILY HYDROLASE-LIKE, TYPE 3"/>
    <property type="match status" value="1"/>
</dbReference>
<comment type="caution">
    <text evidence="1">The sequence shown here is derived from an EMBL/GenBank/DDBJ whole genome shotgun (WGS) entry which is preliminary data.</text>
</comment>
<dbReference type="InterPro" id="IPR036412">
    <property type="entry name" value="HAD-like_sf"/>
</dbReference>
<dbReference type="PROSITE" id="PS01228">
    <property type="entry name" value="COF_1"/>
    <property type="match status" value="1"/>
</dbReference>
<dbReference type="SUPFAM" id="SSF56784">
    <property type="entry name" value="HAD-like"/>
    <property type="match status" value="1"/>
</dbReference>
<dbReference type="PANTHER" id="PTHR10000">
    <property type="entry name" value="PHOSPHOSERINE PHOSPHATASE"/>
    <property type="match status" value="1"/>
</dbReference>
<dbReference type="NCBIfam" id="TIGR01484">
    <property type="entry name" value="HAD-SF-IIB"/>
    <property type="match status" value="1"/>
</dbReference>
<proteinExistence type="predicted"/>
<name>A0ABP7CFV4_9PSEU</name>
<organism evidence="1 2">
    <name type="scientific">Lentzea roselyniae</name>
    <dbReference type="NCBI Taxonomy" id="531940"/>
    <lineage>
        <taxon>Bacteria</taxon>
        <taxon>Bacillati</taxon>
        <taxon>Actinomycetota</taxon>
        <taxon>Actinomycetes</taxon>
        <taxon>Pseudonocardiales</taxon>
        <taxon>Pseudonocardiaceae</taxon>
        <taxon>Lentzea</taxon>
    </lineage>
</organism>
<dbReference type="Gene3D" id="3.40.50.1000">
    <property type="entry name" value="HAD superfamily/HAD-like"/>
    <property type="match status" value="1"/>
</dbReference>
<reference evidence="2" key="1">
    <citation type="journal article" date="2019" name="Int. J. Syst. Evol. Microbiol.">
        <title>The Global Catalogue of Microorganisms (GCM) 10K type strain sequencing project: providing services to taxonomists for standard genome sequencing and annotation.</title>
        <authorList>
            <consortium name="The Broad Institute Genomics Platform"/>
            <consortium name="The Broad Institute Genome Sequencing Center for Infectious Disease"/>
            <person name="Wu L."/>
            <person name="Ma J."/>
        </authorList>
    </citation>
    <scope>NUCLEOTIDE SEQUENCE [LARGE SCALE GENOMIC DNA]</scope>
    <source>
        <strain evidence="2">JCM 17494</strain>
    </source>
</reference>
<sequence length="262" mass="27529">MSDLPRLIATDLDGTLLTSGHGVSNRTRCSLDALRAAGVTVLLVTARAPRSVDEIARQAGHSSIVVCCNGAVVYDVASRTVGHTALIPRETVLAVGQRLRRVLPGALLAVETGRSMRAQPGFGVRWDDAHVDVDTLDLGPAAKMFVRSEGLDLDQLLSAVRSVVGDLVSCSHSGGPGFVELTALDVSKVNAVKAVCASLGIHRSDVVAFGDMPNDLELLRWAGRAWAMGNAHPSLLREFPVTASNDDDGVAKALESLLPVPS</sequence>
<evidence type="ECO:0000313" key="1">
    <source>
        <dbReference type="EMBL" id="GAA3687167.1"/>
    </source>
</evidence>
<dbReference type="InterPro" id="IPR023214">
    <property type="entry name" value="HAD_sf"/>
</dbReference>
<dbReference type="Pfam" id="PF08282">
    <property type="entry name" value="Hydrolase_3"/>
    <property type="match status" value="2"/>
</dbReference>
<keyword evidence="1" id="KW-0378">Hydrolase</keyword>
<gene>
    <name evidence="1" type="ORF">GCM10022267_87540</name>
</gene>
<dbReference type="Gene3D" id="3.30.1240.10">
    <property type="match status" value="1"/>
</dbReference>
<dbReference type="RefSeq" id="WP_112225050.1">
    <property type="nucleotide sequence ID" value="NZ_BAABBE010000059.1"/>
</dbReference>
<evidence type="ECO:0000313" key="2">
    <source>
        <dbReference type="Proteomes" id="UP001500711"/>
    </source>
</evidence>
<dbReference type="InterPro" id="IPR006379">
    <property type="entry name" value="HAD-SF_hydro_IIB"/>
</dbReference>
<dbReference type="EMBL" id="BAABBE010000059">
    <property type="protein sequence ID" value="GAA3687167.1"/>
    <property type="molecule type" value="Genomic_DNA"/>
</dbReference>
<dbReference type="Proteomes" id="UP001500711">
    <property type="component" value="Unassembled WGS sequence"/>
</dbReference>